<keyword evidence="2" id="KW-1185">Reference proteome</keyword>
<comment type="caution">
    <text evidence="1">The sequence shown here is derived from an EMBL/GenBank/DDBJ whole genome shotgun (WGS) entry which is preliminary data.</text>
</comment>
<proteinExistence type="predicted"/>
<accession>A0A8T2N8U1</accession>
<dbReference type="EMBL" id="JAFBMS010000102">
    <property type="protein sequence ID" value="KAG9336775.1"/>
    <property type="molecule type" value="Genomic_DNA"/>
</dbReference>
<gene>
    <name evidence="1" type="ORF">JZ751_003123</name>
</gene>
<reference evidence="1" key="1">
    <citation type="thesis" date="2021" institute="BYU ScholarsArchive" country="Provo, UT, USA">
        <title>Applications of and Algorithms for Genome Assembly and Genomic Analyses with an Emphasis on Marine Teleosts.</title>
        <authorList>
            <person name="Pickett B.D."/>
        </authorList>
    </citation>
    <scope>NUCLEOTIDE SEQUENCE</scope>
    <source>
        <strain evidence="1">HI-2016</strain>
    </source>
</reference>
<evidence type="ECO:0000313" key="2">
    <source>
        <dbReference type="Proteomes" id="UP000824540"/>
    </source>
</evidence>
<name>A0A8T2N8U1_9TELE</name>
<sequence>MGPALHPMIPTPSLSASLPQYATAHGEGEDSGPALCAMECSAANGILLQLRFRGSASWVFPGSWWEIISYIFSRNELSQVRRRAVSFRSSRDGSSPGDRTKDFECFTGAGSTAAQRGDRRQNIRLGLRITFVYQ</sequence>
<dbReference type="Proteomes" id="UP000824540">
    <property type="component" value="Unassembled WGS sequence"/>
</dbReference>
<organism evidence="1 2">
    <name type="scientific">Albula glossodonta</name>
    <name type="common">roundjaw bonefish</name>
    <dbReference type="NCBI Taxonomy" id="121402"/>
    <lineage>
        <taxon>Eukaryota</taxon>
        <taxon>Metazoa</taxon>
        <taxon>Chordata</taxon>
        <taxon>Craniata</taxon>
        <taxon>Vertebrata</taxon>
        <taxon>Euteleostomi</taxon>
        <taxon>Actinopterygii</taxon>
        <taxon>Neopterygii</taxon>
        <taxon>Teleostei</taxon>
        <taxon>Albuliformes</taxon>
        <taxon>Albulidae</taxon>
        <taxon>Albula</taxon>
    </lineage>
</organism>
<protein>
    <submittedName>
        <fullName evidence="1">Uncharacterized protein</fullName>
    </submittedName>
</protein>
<dbReference type="AlphaFoldDB" id="A0A8T2N8U1"/>
<evidence type="ECO:0000313" key="1">
    <source>
        <dbReference type="EMBL" id="KAG9336775.1"/>
    </source>
</evidence>